<reference evidence="19" key="1">
    <citation type="submission" date="2016-03" db="EMBL/GenBank/DDBJ databases">
        <title>Mechanisms controlling the formation of the plant cell surface in tip-growing cells are functionally conserved among land plants.</title>
        <authorList>
            <person name="Honkanen S."/>
            <person name="Jones V.A."/>
            <person name="Morieri G."/>
            <person name="Champion C."/>
            <person name="Hetherington A.J."/>
            <person name="Kelly S."/>
            <person name="Saint-Marcoux D."/>
            <person name="Proust H."/>
            <person name="Prescott H."/>
            <person name="Dolan L."/>
        </authorList>
    </citation>
    <scope>NUCLEOTIDE SEQUENCE [LARGE SCALE GENOMIC DNA]</scope>
    <source>
        <tissue evidence="19">Whole gametophyte</tissue>
    </source>
</reference>
<keyword evidence="13" id="KW-0809">Transit peptide</keyword>
<dbReference type="PANTHER" id="PTHR11252">
    <property type="entry name" value="POLYRIBONUCLEOTIDE NUCLEOTIDYLTRANSFERASE"/>
    <property type="match status" value="1"/>
</dbReference>
<dbReference type="PRINTS" id="PR00127">
    <property type="entry name" value="CLPPROTEASEP"/>
</dbReference>
<dbReference type="CDD" id="cd11364">
    <property type="entry name" value="RNase_PH_PNPase_2"/>
    <property type="match status" value="1"/>
</dbReference>
<evidence type="ECO:0000256" key="7">
    <source>
        <dbReference type="ARBA" id="ARBA00022679"/>
    </source>
</evidence>
<dbReference type="Pfam" id="PF00574">
    <property type="entry name" value="CLP_protease"/>
    <property type="match status" value="1"/>
</dbReference>
<keyword evidence="20" id="KW-1185">Reference proteome</keyword>
<dbReference type="GO" id="GO:0006508">
    <property type="term" value="P:proteolysis"/>
    <property type="evidence" value="ECO:0007669"/>
    <property type="project" value="UniProtKB-KW"/>
</dbReference>
<dbReference type="SUPFAM" id="SSF52096">
    <property type="entry name" value="ClpP/crotonase"/>
    <property type="match status" value="1"/>
</dbReference>
<dbReference type="InterPro" id="IPR036612">
    <property type="entry name" value="KH_dom_type_1_sf"/>
</dbReference>
<keyword evidence="7" id="KW-0808">Transferase</keyword>
<dbReference type="PROSITE" id="PS50126">
    <property type="entry name" value="S1"/>
    <property type="match status" value="1"/>
</dbReference>
<evidence type="ECO:0000313" key="20">
    <source>
        <dbReference type="Proteomes" id="UP000077202"/>
    </source>
</evidence>
<dbReference type="InterPro" id="IPR036345">
    <property type="entry name" value="ExoRNase_PH_dom2_sf"/>
</dbReference>
<dbReference type="GO" id="GO:0005739">
    <property type="term" value="C:mitochondrion"/>
    <property type="evidence" value="ECO:0007669"/>
    <property type="project" value="TreeGrafter"/>
</dbReference>
<feature type="active site" evidence="16">
    <location>
        <position position="227"/>
    </location>
</feature>
<keyword evidence="6" id="KW-0645">Protease</keyword>
<evidence type="ECO:0000256" key="3">
    <source>
        <dbReference type="ARBA" id="ARBA00022528"/>
    </source>
</evidence>
<dbReference type="GO" id="GO:0004654">
    <property type="term" value="F:polyribonucleotide nucleotidyltransferase activity"/>
    <property type="evidence" value="ECO:0007669"/>
    <property type="project" value="InterPro"/>
</dbReference>
<dbReference type="Pfam" id="PF01138">
    <property type="entry name" value="RNase_PH"/>
    <property type="match status" value="2"/>
</dbReference>
<dbReference type="SUPFAM" id="SSF55666">
    <property type="entry name" value="Ribonuclease PH domain 2-like"/>
    <property type="match status" value="2"/>
</dbReference>
<dbReference type="Gene3D" id="3.30.1370.10">
    <property type="entry name" value="K Homology domain, type 1"/>
    <property type="match status" value="1"/>
</dbReference>
<keyword evidence="3" id="KW-0150">Chloroplast</keyword>
<dbReference type="Pfam" id="PF00013">
    <property type="entry name" value="KH_1"/>
    <property type="match status" value="1"/>
</dbReference>
<dbReference type="GO" id="GO:0000175">
    <property type="term" value="F:3'-5'-RNA exonuclease activity"/>
    <property type="evidence" value="ECO:0007669"/>
    <property type="project" value="TreeGrafter"/>
</dbReference>
<keyword evidence="9" id="KW-0540">Nuclease</keyword>
<dbReference type="Pfam" id="PF03725">
    <property type="entry name" value="RNase_PH_C"/>
    <property type="match status" value="1"/>
</dbReference>
<keyword evidence="4" id="KW-0934">Plastid</keyword>
<dbReference type="Proteomes" id="UP000077202">
    <property type="component" value="Unassembled WGS sequence"/>
</dbReference>
<dbReference type="Gene3D" id="3.30.230.70">
    <property type="entry name" value="GHMP Kinase, N-terminal domain"/>
    <property type="match status" value="3"/>
</dbReference>
<evidence type="ECO:0000256" key="10">
    <source>
        <dbReference type="ARBA" id="ARBA00022801"/>
    </source>
</evidence>
<comment type="catalytic activity">
    <reaction evidence="14 16">
        <text>Hydrolysis of proteins to small peptides in the presence of ATP and magnesium. alpha-casein is the usual test substrate. In the absence of ATP, only oligopeptides shorter than five residues are hydrolyzed (such as succinyl-Leu-Tyr-|-NHMec, and Leu-Tyr-Leu-|-Tyr-Trp, in which cleavage of the -Tyr-|-Leu- and -Tyr-|-Trp bonds also occurs).</text>
        <dbReference type="EC" id="3.4.21.92"/>
    </reaction>
</comment>
<dbReference type="GO" id="GO:0006397">
    <property type="term" value="P:mRNA processing"/>
    <property type="evidence" value="ECO:0007669"/>
    <property type="project" value="UniProtKB-KW"/>
</dbReference>
<evidence type="ECO:0000259" key="18">
    <source>
        <dbReference type="PROSITE" id="PS50126"/>
    </source>
</evidence>
<dbReference type="InterPro" id="IPR029045">
    <property type="entry name" value="ClpP/crotonase-like_dom_sf"/>
</dbReference>
<organism evidence="19 20">
    <name type="scientific">Marchantia polymorpha subsp. ruderalis</name>
    <dbReference type="NCBI Taxonomy" id="1480154"/>
    <lineage>
        <taxon>Eukaryota</taxon>
        <taxon>Viridiplantae</taxon>
        <taxon>Streptophyta</taxon>
        <taxon>Embryophyta</taxon>
        <taxon>Marchantiophyta</taxon>
        <taxon>Marchantiopsida</taxon>
        <taxon>Marchantiidae</taxon>
        <taxon>Marchantiales</taxon>
        <taxon>Marchantiaceae</taxon>
        <taxon>Marchantia</taxon>
    </lineage>
</organism>
<dbReference type="InterPro" id="IPR004087">
    <property type="entry name" value="KH_dom"/>
</dbReference>
<evidence type="ECO:0000256" key="12">
    <source>
        <dbReference type="ARBA" id="ARBA00022884"/>
    </source>
</evidence>
<dbReference type="GO" id="GO:0005829">
    <property type="term" value="C:cytosol"/>
    <property type="evidence" value="ECO:0007669"/>
    <property type="project" value="TreeGrafter"/>
</dbReference>
<accession>A0A176WHW8</accession>
<dbReference type="GO" id="GO:0004252">
    <property type="term" value="F:serine-type endopeptidase activity"/>
    <property type="evidence" value="ECO:0007669"/>
    <property type="project" value="UniProtKB-EC"/>
</dbReference>
<dbReference type="PROSITE" id="PS00382">
    <property type="entry name" value="CLP_PROTEASE_HIS"/>
    <property type="match status" value="1"/>
</dbReference>
<evidence type="ECO:0000256" key="17">
    <source>
        <dbReference type="SAM" id="MobiDB-lite"/>
    </source>
</evidence>
<dbReference type="FunFam" id="3.90.226.10:FF:000035">
    <property type="entry name" value="ATP-dependent Clp protease proteolytic subunit"/>
    <property type="match status" value="1"/>
</dbReference>
<dbReference type="CDD" id="cd04472">
    <property type="entry name" value="S1_PNPase"/>
    <property type="match status" value="1"/>
</dbReference>
<dbReference type="EMBL" id="LVLJ01000882">
    <property type="protein sequence ID" value="OAE32171.1"/>
    <property type="molecule type" value="Genomic_DNA"/>
</dbReference>
<keyword evidence="5" id="KW-0507">mRNA processing</keyword>
<evidence type="ECO:0000313" key="19">
    <source>
        <dbReference type="EMBL" id="OAE32171.1"/>
    </source>
</evidence>
<dbReference type="InterPro" id="IPR003029">
    <property type="entry name" value="S1_domain"/>
</dbReference>
<sequence>MVSVGAMAMTLPAFACSGLQGSRLGGRSELTGAAVESGQKFVAARKRVAAVASLGWKSPSEPRVNIGARRDGLFQQQQQLPVLSSDGHLKNLDFRCGSLDIRAAKKGAPPLMPAVMTPSGPTDLSTVLLRNRIVFVGSPVNSQVAQRVISQLLTLAAIDEDEEIKMYINCPGGSTYSVLAIYDTMAWIKPKISTVCFGIAASQGALLLAGGEKGRRFAMPNARIMIHQPQGGCGGTADDVRRQVNEVMQSRDKIDKMYSAFTGQPVERVQSFTDRDRFFSAAEAMEFGLIDGLLETEIVSGWTLVKLGLSWLTVHSNVHGSRKDVFFTAKFTVPFHSWQVIAVETASVWRSSRFGVRTSSDIGLEGPRELDAETVVGSDASPERRGPLRTSALPACADYSVHSSLGGTRQLRRCSKPSQSGSRPLTIQCRDEGRKFERVREEELKRIKKPLVEKEAIKSTPSSVGFEDGGGAINGVNGRILKPSSITIPVGDREITIETGLIGRLANGAVTVTDGETIVYTTACTASDAVEPSDFVPLTVNYQERFSAAGRTSIMYLRCFFRASLGTSYGVGCASPHVGILSCYHLCCSGGFIKREGRTRDHEVLVCRLIDRPIRPMIAKGFNHETQILSWVLSYDGLHTPEPLAITAAGAALALSDIPIAKPVAGVRVGLIDGQFVINPTVQEMSLSKLDMIVAGTDSAVLMIEGYCEFLREDVLLDAVAVGQAAISTICTEIQKFAATVGKPAKYDDIHIPPPILEKYIMDIVGDELEKALQTKTKRLRGQAIAVLEEKLMKLLTEEGVTREEPAAVKEDLVPIEEVVWDEEQDGELIVEDGEVDEGDIHVKPVFKKPVTELFEPIDVKLVLKEVSSKVMRKFIIQKGVRSDGRGVTDVRPIESSCGLLPRTHGSALFTRGETQALAVATLGGGDMAQRVDNLTNTEDKRRFYLQYAFPPSSVGEVGRSGAPSRREIGHGTLAERALEPILPTMDNFPYTVRLESTITESNGSSSMASVCGGCLAMLDAGVPLKGSVAGVAMGLILDTKEGGGDGEPLILTDILGSEDALGDMDFKIAGNEDGVTAFQMDIKVEGITIPVMRKALTQARAGRIHILGEMKKCYPPPAGSLSKHAPFIDIIKIKPEKVNVVIGSGGKTIKGLIEETGVMSIDVNDLGIVTICGTTPEGVQRAKAKIAGLTMVPLVGTVYRNCKVKGILAFGCFVEIAPGKEGLVHVSELALTRVNKVEDVVNLGDSLDVKLTEINSKGQLRLSRKAVLLDDQAKERGEPSEGSAQSTQSEGSDESREGGGDREEEMASAS</sequence>
<dbReference type="GO" id="GO:0000965">
    <property type="term" value="P:mitochondrial RNA 3'-end processing"/>
    <property type="evidence" value="ECO:0007669"/>
    <property type="project" value="TreeGrafter"/>
</dbReference>
<name>A0A176WHW8_MARPO</name>
<protein>
    <recommendedName>
        <fullName evidence="16">Endopeptidase Clp</fullName>
        <ecNumber evidence="16">3.4.21.92</ecNumber>
    </recommendedName>
</protein>
<dbReference type="InterPro" id="IPR012340">
    <property type="entry name" value="NA-bd_OB-fold"/>
</dbReference>
<dbReference type="InterPro" id="IPR033135">
    <property type="entry name" value="ClpP_His_AS"/>
</dbReference>
<evidence type="ECO:0000256" key="16">
    <source>
        <dbReference type="PROSITE-ProRule" id="PRU10086"/>
    </source>
</evidence>
<evidence type="ECO:0000256" key="4">
    <source>
        <dbReference type="ARBA" id="ARBA00022640"/>
    </source>
</evidence>
<keyword evidence="10" id="KW-0378">Hydrolase</keyword>
<comment type="similarity">
    <text evidence="1">Belongs to the peptidase S14 family.</text>
</comment>
<dbReference type="PROSITE" id="PS50084">
    <property type="entry name" value="KH_TYPE_1"/>
    <property type="match status" value="1"/>
</dbReference>
<comment type="caution">
    <text evidence="19">The sequence shown here is derived from an EMBL/GenBank/DDBJ whole genome shotgun (WGS) entry which is preliminary data.</text>
</comment>
<dbReference type="InterPro" id="IPR023562">
    <property type="entry name" value="ClpP/TepA"/>
</dbReference>
<dbReference type="SUPFAM" id="SSF54791">
    <property type="entry name" value="Eukaryotic type KH-domain (KH-domain type I)"/>
    <property type="match status" value="1"/>
</dbReference>
<dbReference type="Gene3D" id="2.40.50.140">
    <property type="entry name" value="Nucleic acid-binding proteins"/>
    <property type="match status" value="1"/>
</dbReference>
<comment type="similarity">
    <text evidence="2">Belongs to the polyribonucleotide nucleotidyltransferase family.</text>
</comment>
<evidence type="ECO:0000256" key="14">
    <source>
        <dbReference type="ARBA" id="ARBA00034021"/>
    </source>
</evidence>
<dbReference type="GO" id="GO:0009570">
    <property type="term" value="C:chloroplast stroma"/>
    <property type="evidence" value="ECO:0007669"/>
    <property type="project" value="TreeGrafter"/>
</dbReference>
<dbReference type="Pfam" id="PF00575">
    <property type="entry name" value="S1"/>
    <property type="match status" value="1"/>
</dbReference>
<feature type="domain" description="S1 motif" evidence="18">
    <location>
        <begin position="1197"/>
        <end position="1266"/>
    </location>
</feature>
<dbReference type="NCBIfam" id="TIGR03591">
    <property type="entry name" value="polynuc_phos"/>
    <property type="match status" value="1"/>
</dbReference>
<dbReference type="HAMAP" id="MF_01595">
    <property type="entry name" value="PNPase"/>
    <property type="match status" value="1"/>
</dbReference>
<evidence type="ECO:0000256" key="11">
    <source>
        <dbReference type="ARBA" id="ARBA00022825"/>
    </source>
</evidence>
<dbReference type="InterPro" id="IPR012162">
    <property type="entry name" value="PNPase"/>
</dbReference>
<evidence type="ECO:0000256" key="2">
    <source>
        <dbReference type="ARBA" id="ARBA00007404"/>
    </source>
</evidence>
<dbReference type="PANTHER" id="PTHR11252:SF0">
    <property type="entry name" value="POLYRIBONUCLEOTIDE NUCLEOTIDYLTRANSFERASE 1, MITOCHONDRIAL"/>
    <property type="match status" value="1"/>
</dbReference>
<dbReference type="SUPFAM" id="SSF54211">
    <property type="entry name" value="Ribosomal protein S5 domain 2-like"/>
    <property type="match status" value="2"/>
</dbReference>
<dbReference type="GO" id="GO:0000958">
    <property type="term" value="P:mitochondrial mRNA catabolic process"/>
    <property type="evidence" value="ECO:0007669"/>
    <property type="project" value="TreeGrafter"/>
</dbReference>
<dbReference type="SMART" id="SM00316">
    <property type="entry name" value="S1"/>
    <property type="match status" value="1"/>
</dbReference>
<dbReference type="FunFam" id="3.30.1370.10:FF:000001">
    <property type="entry name" value="Polyribonucleotide nucleotidyltransferase"/>
    <property type="match status" value="1"/>
</dbReference>
<proteinExistence type="inferred from homology"/>
<dbReference type="InterPro" id="IPR001247">
    <property type="entry name" value="ExoRNase_PH_dom1"/>
</dbReference>
<dbReference type="FunFam" id="3.30.230.70:FF:000013">
    <property type="entry name" value="Polyribonucleotide nucleotidyltransferase"/>
    <property type="match status" value="1"/>
</dbReference>
<dbReference type="InterPro" id="IPR027408">
    <property type="entry name" value="PNPase/RNase_PH_dom_sf"/>
</dbReference>
<evidence type="ECO:0000256" key="13">
    <source>
        <dbReference type="ARBA" id="ARBA00022946"/>
    </source>
</evidence>
<keyword evidence="8" id="KW-0548">Nucleotidyltransferase</keyword>
<dbReference type="HAMAP" id="MF_00444">
    <property type="entry name" value="ClpP"/>
    <property type="match status" value="1"/>
</dbReference>
<dbReference type="CDD" id="cd02393">
    <property type="entry name" value="KH-I_PNPase"/>
    <property type="match status" value="1"/>
</dbReference>
<evidence type="ECO:0000256" key="1">
    <source>
        <dbReference type="ARBA" id="ARBA00007039"/>
    </source>
</evidence>
<dbReference type="GO" id="GO:0004176">
    <property type="term" value="F:ATP-dependent peptidase activity"/>
    <property type="evidence" value="ECO:0007669"/>
    <property type="project" value="InterPro"/>
</dbReference>
<feature type="region of interest" description="Disordered" evidence="17">
    <location>
        <begin position="1271"/>
        <end position="1311"/>
    </location>
</feature>
<feature type="compositionally biased region" description="Basic and acidic residues" evidence="17">
    <location>
        <begin position="1271"/>
        <end position="1280"/>
    </location>
</feature>
<dbReference type="FunFam" id="2.40.50.140:FF:000158">
    <property type="entry name" value="Polyribonucleotide nucleotidyltransferase 1, chloroplastic"/>
    <property type="match status" value="1"/>
</dbReference>
<gene>
    <name evidence="19" type="ORF">AXG93_1793s1010</name>
</gene>
<dbReference type="EC" id="3.4.21.92" evidence="16"/>
<dbReference type="InterPro" id="IPR015847">
    <property type="entry name" value="ExoRNase_PH_dom2"/>
</dbReference>
<dbReference type="InterPro" id="IPR004088">
    <property type="entry name" value="KH_dom_type_1"/>
</dbReference>
<dbReference type="SMART" id="SM00322">
    <property type="entry name" value="KH"/>
    <property type="match status" value="1"/>
</dbReference>
<evidence type="ECO:0000256" key="8">
    <source>
        <dbReference type="ARBA" id="ARBA00022695"/>
    </source>
</evidence>
<keyword evidence="12 15" id="KW-0694">RNA-binding</keyword>
<dbReference type="GO" id="GO:0003723">
    <property type="term" value="F:RNA binding"/>
    <property type="evidence" value="ECO:0007669"/>
    <property type="project" value="UniProtKB-UniRule"/>
</dbReference>
<evidence type="ECO:0000256" key="9">
    <source>
        <dbReference type="ARBA" id="ARBA00022722"/>
    </source>
</evidence>
<dbReference type="InterPro" id="IPR001907">
    <property type="entry name" value="ClpP"/>
</dbReference>
<dbReference type="InterPro" id="IPR020568">
    <property type="entry name" value="Ribosomal_Su5_D2-typ_SF"/>
</dbReference>
<evidence type="ECO:0000256" key="6">
    <source>
        <dbReference type="ARBA" id="ARBA00022670"/>
    </source>
</evidence>
<dbReference type="SUPFAM" id="SSF50249">
    <property type="entry name" value="Nucleic acid-binding proteins"/>
    <property type="match status" value="1"/>
</dbReference>
<dbReference type="NCBIfam" id="NF008805">
    <property type="entry name" value="PRK11824.1"/>
    <property type="match status" value="1"/>
</dbReference>
<keyword evidence="11" id="KW-0720">Serine protease</keyword>
<evidence type="ECO:0000256" key="15">
    <source>
        <dbReference type="PROSITE-ProRule" id="PRU00117"/>
    </source>
</evidence>
<dbReference type="CDD" id="cd07017">
    <property type="entry name" value="S14_ClpP_2"/>
    <property type="match status" value="1"/>
</dbReference>
<evidence type="ECO:0000256" key="5">
    <source>
        <dbReference type="ARBA" id="ARBA00022664"/>
    </source>
</evidence>
<dbReference type="Gene3D" id="3.90.226.10">
    <property type="entry name" value="2-enoyl-CoA Hydratase, Chain A, domain 1"/>
    <property type="match status" value="1"/>
</dbReference>